<comment type="caution">
    <text evidence="1">The sequence shown here is derived from an EMBL/GenBank/DDBJ whole genome shotgun (WGS) entry which is preliminary data.</text>
</comment>
<evidence type="ECO:0000313" key="1">
    <source>
        <dbReference type="EMBL" id="GAH03371.1"/>
    </source>
</evidence>
<gene>
    <name evidence="1" type="ORF">S01H4_47971</name>
</gene>
<dbReference type="EMBL" id="BART01026993">
    <property type="protein sequence ID" value="GAH03371.1"/>
    <property type="molecule type" value="Genomic_DNA"/>
</dbReference>
<accession>X1C5M0</accession>
<dbReference type="AlphaFoldDB" id="X1C5M0"/>
<sequence length="161" mass="16540">MAVVAAVATAVVGTAVGGAVQAGKQHKAMRRARNEKEAAKWKVEELQASRQEITNPFAGVQSLSSMASDLSGQMSNPYASLGVATQAAEIQMEQSDIALANSLDAMMATGASAGGATALAQAALRSKKGVSAGIEAQEATNEKLRAEGEAKLQQARINELL</sequence>
<reference evidence="1" key="1">
    <citation type="journal article" date="2014" name="Front. Microbiol.">
        <title>High frequency of phylogenetically diverse reductive dehalogenase-homologous genes in deep subseafloor sedimentary metagenomes.</title>
        <authorList>
            <person name="Kawai M."/>
            <person name="Futagami T."/>
            <person name="Toyoda A."/>
            <person name="Takaki Y."/>
            <person name="Nishi S."/>
            <person name="Hori S."/>
            <person name="Arai W."/>
            <person name="Tsubouchi T."/>
            <person name="Morono Y."/>
            <person name="Uchiyama I."/>
            <person name="Ito T."/>
            <person name="Fujiyama A."/>
            <person name="Inagaki F."/>
            <person name="Takami H."/>
        </authorList>
    </citation>
    <scope>NUCLEOTIDE SEQUENCE</scope>
    <source>
        <strain evidence="1">Expedition CK06-06</strain>
    </source>
</reference>
<protein>
    <submittedName>
        <fullName evidence="1">Uncharacterized protein</fullName>
    </submittedName>
</protein>
<name>X1C5M0_9ZZZZ</name>
<organism evidence="1">
    <name type="scientific">marine sediment metagenome</name>
    <dbReference type="NCBI Taxonomy" id="412755"/>
    <lineage>
        <taxon>unclassified sequences</taxon>
        <taxon>metagenomes</taxon>
        <taxon>ecological metagenomes</taxon>
    </lineage>
</organism>
<proteinExistence type="predicted"/>